<accession>A0A8H4JIB9</accession>
<evidence type="ECO:0000256" key="2">
    <source>
        <dbReference type="SAM" id="Phobius"/>
    </source>
</evidence>
<feature type="compositionally biased region" description="Low complexity" evidence="1">
    <location>
        <begin position="21"/>
        <end position="31"/>
    </location>
</feature>
<name>A0A8H4JIB9_9HYPO</name>
<keyword evidence="4" id="KW-1185">Reference proteome</keyword>
<sequence>MKFRFVDKYNPATLHRRRLQAQHTQRCRQQQKAGQHVETTNHQAESSQTAESATENVQTGPENSSLADTGETGPDAILFGELSITPSQEDEDLGTIDTGPAYYDEEPVDAHSAGGRENQTESGSPDAVTEGQTGLSHDNTWNDLQYATKKFVQQYLVEYMAVAHRSIKNLWQSIWKLREYPTIMGFPIYSPVACLIHLINSIFSSFNLLVRHRV</sequence>
<feature type="region of interest" description="Disordered" evidence="1">
    <location>
        <begin position="18"/>
        <end position="138"/>
    </location>
</feature>
<dbReference type="OrthoDB" id="5100981at2759"/>
<comment type="caution">
    <text evidence="3">The sequence shown here is derived from an EMBL/GenBank/DDBJ whole genome shotgun (WGS) entry which is preliminary data.</text>
</comment>
<keyword evidence="2" id="KW-0472">Membrane</keyword>
<organism evidence="3 4">
    <name type="scientific">Fusarium austroafricanum</name>
    <dbReference type="NCBI Taxonomy" id="2364996"/>
    <lineage>
        <taxon>Eukaryota</taxon>
        <taxon>Fungi</taxon>
        <taxon>Dikarya</taxon>
        <taxon>Ascomycota</taxon>
        <taxon>Pezizomycotina</taxon>
        <taxon>Sordariomycetes</taxon>
        <taxon>Hypocreomycetidae</taxon>
        <taxon>Hypocreales</taxon>
        <taxon>Nectriaceae</taxon>
        <taxon>Fusarium</taxon>
        <taxon>Fusarium concolor species complex</taxon>
    </lineage>
</organism>
<reference evidence="3" key="1">
    <citation type="submission" date="2020-01" db="EMBL/GenBank/DDBJ databases">
        <title>Identification and distribution of gene clusters putatively required for synthesis of sphingolipid metabolism inhibitors in phylogenetically diverse species of the filamentous fungus Fusarium.</title>
        <authorList>
            <person name="Kim H.-S."/>
            <person name="Busman M."/>
            <person name="Brown D.W."/>
            <person name="Divon H."/>
            <person name="Uhlig S."/>
            <person name="Proctor R.H."/>
        </authorList>
    </citation>
    <scope>NUCLEOTIDE SEQUENCE</scope>
    <source>
        <strain evidence="3">NRRL 53441</strain>
    </source>
</reference>
<evidence type="ECO:0000256" key="1">
    <source>
        <dbReference type="SAM" id="MobiDB-lite"/>
    </source>
</evidence>
<evidence type="ECO:0000313" key="3">
    <source>
        <dbReference type="EMBL" id="KAF4429967.1"/>
    </source>
</evidence>
<proteinExistence type="predicted"/>
<dbReference type="Proteomes" id="UP000605986">
    <property type="component" value="Unassembled WGS sequence"/>
</dbReference>
<evidence type="ECO:0000313" key="4">
    <source>
        <dbReference type="Proteomes" id="UP000605986"/>
    </source>
</evidence>
<gene>
    <name evidence="3" type="ORF">F53441_13978</name>
</gene>
<dbReference type="AlphaFoldDB" id="A0A8H4JIB9"/>
<feature type="compositionally biased region" description="Polar residues" evidence="1">
    <location>
        <begin position="37"/>
        <end position="67"/>
    </location>
</feature>
<protein>
    <submittedName>
        <fullName evidence="3">Uncharacterized protein</fullName>
    </submittedName>
</protein>
<keyword evidence="2" id="KW-0812">Transmembrane</keyword>
<keyword evidence="2" id="KW-1133">Transmembrane helix</keyword>
<feature type="transmembrane region" description="Helical" evidence="2">
    <location>
        <begin position="188"/>
        <end position="210"/>
    </location>
</feature>
<dbReference type="EMBL" id="JAADJG010000996">
    <property type="protein sequence ID" value="KAF4429967.1"/>
    <property type="molecule type" value="Genomic_DNA"/>
</dbReference>